<evidence type="ECO:0008006" key="4">
    <source>
        <dbReference type="Google" id="ProtNLM"/>
    </source>
</evidence>
<feature type="chain" id="PRO_5011788048" description="CHAP domain-containing protein" evidence="1">
    <location>
        <begin position="35"/>
        <end position="183"/>
    </location>
</feature>
<protein>
    <recommendedName>
        <fullName evidence="4">CHAP domain-containing protein</fullName>
    </recommendedName>
</protein>
<proteinExistence type="predicted"/>
<accession>A0A1H3DQ76</accession>
<evidence type="ECO:0000313" key="3">
    <source>
        <dbReference type="Proteomes" id="UP000199515"/>
    </source>
</evidence>
<dbReference type="Proteomes" id="UP000199515">
    <property type="component" value="Unassembled WGS sequence"/>
</dbReference>
<organism evidence="2 3">
    <name type="scientific">Amycolatopsis xylanica</name>
    <dbReference type="NCBI Taxonomy" id="589385"/>
    <lineage>
        <taxon>Bacteria</taxon>
        <taxon>Bacillati</taxon>
        <taxon>Actinomycetota</taxon>
        <taxon>Actinomycetes</taxon>
        <taxon>Pseudonocardiales</taxon>
        <taxon>Pseudonocardiaceae</taxon>
        <taxon>Amycolatopsis</taxon>
    </lineage>
</organism>
<dbReference type="STRING" id="589385.SAMN05421504_103474"/>
<evidence type="ECO:0000256" key="1">
    <source>
        <dbReference type="SAM" id="SignalP"/>
    </source>
</evidence>
<keyword evidence="3" id="KW-1185">Reference proteome</keyword>
<reference evidence="2 3" key="1">
    <citation type="submission" date="2016-10" db="EMBL/GenBank/DDBJ databases">
        <authorList>
            <person name="de Groot N.N."/>
        </authorList>
    </citation>
    <scope>NUCLEOTIDE SEQUENCE [LARGE SCALE GENOMIC DNA]</scope>
    <source>
        <strain evidence="2 3">CPCC 202699</strain>
    </source>
</reference>
<dbReference type="RefSeq" id="WP_091289546.1">
    <property type="nucleotide sequence ID" value="NZ_FNON01000003.1"/>
</dbReference>
<sequence length="183" mass="18599">MALTTQTLLSRIVKPATVAALAVSALAIAPIAGATTQAAPQGAEITAADINPAAGTFSTDAEFTVQGAGDGTPAGAIQWYKNHLGSTAWQGLCEKAAENAYGTTGVWASANAHWNGASPKHTTGTPPAGSFVYWNISAYGHVGIADGNGGIYATSIGGKIGHASSVNYFNNYRGWTPAARPHQ</sequence>
<dbReference type="EMBL" id="FNON01000003">
    <property type="protein sequence ID" value="SDX68497.1"/>
    <property type="molecule type" value="Genomic_DNA"/>
</dbReference>
<name>A0A1H3DQ76_9PSEU</name>
<feature type="signal peptide" evidence="1">
    <location>
        <begin position="1"/>
        <end position="34"/>
    </location>
</feature>
<keyword evidence="1" id="KW-0732">Signal</keyword>
<gene>
    <name evidence="2" type="ORF">SAMN05421504_103474</name>
</gene>
<evidence type="ECO:0000313" key="2">
    <source>
        <dbReference type="EMBL" id="SDX68497.1"/>
    </source>
</evidence>
<dbReference type="AlphaFoldDB" id="A0A1H3DQ76"/>
<dbReference type="OrthoDB" id="2607492at2"/>